<gene>
    <name evidence="2" type="ORF">H2509_17865</name>
</gene>
<dbReference type="Proteomes" id="UP000541109">
    <property type="component" value="Unassembled WGS sequence"/>
</dbReference>
<evidence type="ECO:0000313" key="3">
    <source>
        <dbReference type="Proteomes" id="UP000541109"/>
    </source>
</evidence>
<evidence type="ECO:0000313" key="2">
    <source>
        <dbReference type="EMBL" id="MBA5778998.1"/>
    </source>
</evidence>
<dbReference type="SUPFAM" id="SSF47413">
    <property type="entry name" value="lambda repressor-like DNA-binding domains"/>
    <property type="match status" value="1"/>
</dbReference>
<dbReference type="RefSeq" id="WP_182167832.1">
    <property type="nucleotide sequence ID" value="NZ_JACFXV010000065.1"/>
</dbReference>
<proteinExistence type="predicted"/>
<dbReference type="InterPro" id="IPR001387">
    <property type="entry name" value="Cro/C1-type_HTH"/>
</dbReference>
<dbReference type="EMBL" id="JACFXV010000065">
    <property type="protein sequence ID" value="MBA5778998.1"/>
    <property type="molecule type" value="Genomic_DNA"/>
</dbReference>
<accession>A0A839AIZ3</accession>
<dbReference type="CDD" id="cd00093">
    <property type="entry name" value="HTH_XRE"/>
    <property type="match status" value="1"/>
</dbReference>
<feature type="domain" description="HTH cro/C1-type" evidence="1">
    <location>
        <begin position="13"/>
        <end position="67"/>
    </location>
</feature>
<dbReference type="Gene3D" id="1.10.260.40">
    <property type="entry name" value="lambda repressor-like DNA-binding domains"/>
    <property type="match status" value="1"/>
</dbReference>
<reference evidence="2 3" key="1">
    <citation type="submission" date="2020-07" db="EMBL/GenBank/DDBJ databases">
        <title>Stappia sp., F7233, whole genome shotgun sequencing project.</title>
        <authorList>
            <person name="Jiang S."/>
            <person name="Liu Z.W."/>
            <person name="Du Z.J."/>
        </authorList>
    </citation>
    <scope>NUCLEOTIDE SEQUENCE [LARGE SCALE GENOMIC DNA]</scope>
    <source>
        <strain evidence="2 3">F7233</strain>
    </source>
</reference>
<keyword evidence="3" id="KW-1185">Reference proteome</keyword>
<dbReference type="PROSITE" id="PS50943">
    <property type="entry name" value="HTH_CROC1"/>
    <property type="match status" value="1"/>
</dbReference>
<protein>
    <submittedName>
        <fullName evidence="2">Helix-turn-helix transcriptional regulator</fullName>
    </submittedName>
</protein>
<sequence length="132" mass="14473">MPDPVDVHVGARIRRRRTALGLSQASLGQSIGISSQQIQKYERGSNRVGAGALYALARVLNVPIPYFFGNAAQSAEPEPGSQETPQPSVAPLVMSKDHMVLNTAFQKIRNPQTRHKIIELVEQLARESDESE</sequence>
<organism evidence="2 3">
    <name type="scientific">Stappia albiluteola</name>
    <dbReference type="NCBI Taxonomy" id="2758565"/>
    <lineage>
        <taxon>Bacteria</taxon>
        <taxon>Pseudomonadati</taxon>
        <taxon>Pseudomonadota</taxon>
        <taxon>Alphaproteobacteria</taxon>
        <taxon>Hyphomicrobiales</taxon>
        <taxon>Stappiaceae</taxon>
        <taxon>Stappia</taxon>
    </lineage>
</organism>
<dbReference type="GO" id="GO:0003677">
    <property type="term" value="F:DNA binding"/>
    <property type="evidence" value="ECO:0007669"/>
    <property type="project" value="InterPro"/>
</dbReference>
<name>A0A839AIZ3_9HYPH</name>
<dbReference type="InterPro" id="IPR010982">
    <property type="entry name" value="Lambda_DNA-bd_dom_sf"/>
</dbReference>
<evidence type="ECO:0000259" key="1">
    <source>
        <dbReference type="PROSITE" id="PS50943"/>
    </source>
</evidence>
<dbReference type="AlphaFoldDB" id="A0A839AIZ3"/>
<dbReference type="Pfam" id="PF01381">
    <property type="entry name" value="HTH_3"/>
    <property type="match status" value="1"/>
</dbReference>
<comment type="caution">
    <text evidence="2">The sequence shown here is derived from an EMBL/GenBank/DDBJ whole genome shotgun (WGS) entry which is preliminary data.</text>
</comment>
<dbReference type="SMART" id="SM00530">
    <property type="entry name" value="HTH_XRE"/>
    <property type="match status" value="1"/>
</dbReference>